<keyword evidence="10" id="KW-0325">Glycoprotein</keyword>
<gene>
    <name evidence="12" type="ORF">DI09_74p110</name>
</gene>
<comment type="pathway">
    <text evidence="2">Glycolipid biosynthesis; glycosylphosphatidylinositol-anchor biosynthesis.</text>
</comment>
<keyword evidence="5 12" id="KW-0808">Transferase</keyword>
<evidence type="ECO:0000256" key="3">
    <source>
        <dbReference type="ARBA" id="ARBA00008695"/>
    </source>
</evidence>
<evidence type="ECO:0000256" key="9">
    <source>
        <dbReference type="ARBA" id="ARBA00023136"/>
    </source>
</evidence>
<evidence type="ECO:0000256" key="11">
    <source>
        <dbReference type="SAM" id="Phobius"/>
    </source>
</evidence>
<keyword evidence="4" id="KW-0337">GPI-anchor biosynthesis</keyword>
<dbReference type="CDD" id="cd16023">
    <property type="entry name" value="GPI_EPT_3"/>
    <property type="match status" value="1"/>
</dbReference>
<evidence type="ECO:0000313" key="13">
    <source>
        <dbReference type="Proteomes" id="UP000029725"/>
    </source>
</evidence>
<sequence>MLGPEHNTIFDQLYFEIYGDHQEIILKFNPINAAMSKYGMGPLPVIGGFNDAGDSWLPSRFNRSILYLIDAMRFDFTIPIEDDALRNANFHNRLPALNDSDGNFSFYQSIFISDPPTTSQQRVTSIASGSLPNFIEAAFNFAMIESVQDNFLKQAKAVLGPKAIYFFGDSIWTSLFPSILSNDTDKTGAERTLHEFEQKNVHADYSFHIYDLDTVDRNIIKRVGPFLNNHMVSDTSPFMLICHFLGVDHCGHKHGPNSRFMSDKLDEINSFIDFTKSRLDQSTLFYIFGDHGMTDNGEHGGSSLKEIAAGLTMFSRSPLNILNCIEKALYGVPEHCPLFGALQLEFESLKGFFNKLNTIKHSTFVEYDFLGLSKFIPISSKMDKVSQVDFGVNLCLLMGLPIPYSSLGIVIPELYFAVDPFSVFCCAEISTVQLQVLLRKFRVQNGLFLLRVVRLNLLSVIRYYRTLESPQSLHTGSIVGQMMSQFEKYECALMDDEQDLHLHYEKVEDYIVAYMTMLCTLVIKGRSSWAHQNEFMLLFSIFVLFVALVFVLTLGVKRSLLKAGVERWISIPNLAVCSILVLHGVSYFSNSFIIYEYDITQKLRPLVSLRFIHPSKGACYTQAVLLFWCMQRGTGPLPLHFKRFC</sequence>
<dbReference type="InterPro" id="IPR002591">
    <property type="entry name" value="Phosphodiest/P_Trfase"/>
</dbReference>
<dbReference type="Pfam" id="PF01663">
    <property type="entry name" value="Phosphodiest"/>
    <property type="match status" value="1"/>
</dbReference>
<evidence type="ECO:0000256" key="5">
    <source>
        <dbReference type="ARBA" id="ARBA00022679"/>
    </source>
</evidence>
<dbReference type="InterPro" id="IPR037675">
    <property type="entry name" value="PIG-O_N"/>
</dbReference>
<keyword evidence="8 11" id="KW-1133">Transmembrane helix</keyword>
<evidence type="ECO:0000256" key="6">
    <source>
        <dbReference type="ARBA" id="ARBA00022692"/>
    </source>
</evidence>
<dbReference type="Gene3D" id="3.40.720.10">
    <property type="entry name" value="Alkaline Phosphatase, subunit A"/>
    <property type="match status" value="1"/>
</dbReference>
<dbReference type="OrthoDB" id="272139at2759"/>
<evidence type="ECO:0000256" key="4">
    <source>
        <dbReference type="ARBA" id="ARBA00022502"/>
    </source>
</evidence>
<dbReference type="GO" id="GO:0051377">
    <property type="term" value="F:mannose-ethanolamine phosphotransferase activity"/>
    <property type="evidence" value="ECO:0007669"/>
    <property type="project" value="InterPro"/>
</dbReference>
<dbReference type="PANTHER" id="PTHR23071">
    <property type="entry name" value="PHOSPHATIDYLINOSITOL GLYCAN"/>
    <property type="match status" value="1"/>
</dbReference>
<evidence type="ECO:0000256" key="1">
    <source>
        <dbReference type="ARBA" id="ARBA00004477"/>
    </source>
</evidence>
<reference evidence="12 13" key="1">
    <citation type="submission" date="2014-04" db="EMBL/GenBank/DDBJ databases">
        <title>A new species of microsporidia sheds light on the evolution of extreme parasitism.</title>
        <authorList>
            <person name="Haag K.L."/>
            <person name="James T.Y."/>
            <person name="Larsson R."/>
            <person name="Schaer T.M."/>
            <person name="Refardt D."/>
            <person name="Pombert J.-F."/>
            <person name="Ebert D."/>
        </authorList>
    </citation>
    <scope>NUCLEOTIDE SEQUENCE [LARGE SCALE GENOMIC DNA]</scope>
    <source>
        <strain evidence="12 13">UGP3</strain>
        <tissue evidence="12">Spores</tissue>
    </source>
</reference>
<dbReference type="AlphaFoldDB" id="A0A098VNP0"/>
<evidence type="ECO:0000313" key="12">
    <source>
        <dbReference type="EMBL" id="KGG50369.1"/>
    </source>
</evidence>
<name>A0A098VNP0_9MICR</name>
<protein>
    <submittedName>
        <fullName evidence="12">GPI ethanolamine phosphate transferase</fullName>
    </submittedName>
</protein>
<dbReference type="VEuPathDB" id="MicrosporidiaDB:DI09_74p110"/>
<dbReference type="SUPFAM" id="SSF53649">
    <property type="entry name" value="Alkaline phosphatase-like"/>
    <property type="match status" value="1"/>
</dbReference>
<proteinExistence type="inferred from homology"/>
<keyword evidence="6 11" id="KW-0812">Transmembrane</keyword>
<dbReference type="InterPro" id="IPR039524">
    <property type="entry name" value="PIGO/GPI13"/>
</dbReference>
<dbReference type="HOGENOM" id="CLU_424574_0_0_1"/>
<comment type="similarity">
    <text evidence="3">Belongs to the PIGG/PIGN/PIGO family. PIGO subfamily.</text>
</comment>
<dbReference type="Proteomes" id="UP000029725">
    <property type="component" value="Unassembled WGS sequence"/>
</dbReference>
<dbReference type="InterPro" id="IPR017850">
    <property type="entry name" value="Alkaline_phosphatase_core_sf"/>
</dbReference>
<feature type="transmembrane region" description="Helical" evidence="11">
    <location>
        <begin position="535"/>
        <end position="556"/>
    </location>
</feature>
<dbReference type="RefSeq" id="XP_013236796.1">
    <property type="nucleotide sequence ID" value="XM_013381342.1"/>
</dbReference>
<dbReference type="GeneID" id="25260744"/>
<dbReference type="GO" id="GO:0006506">
    <property type="term" value="P:GPI anchor biosynthetic process"/>
    <property type="evidence" value="ECO:0007669"/>
    <property type="project" value="UniProtKB-UniPathway"/>
</dbReference>
<keyword evidence="9 11" id="KW-0472">Membrane</keyword>
<evidence type="ECO:0000256" key="10">
    <source>
        <dbReference type="ARBA" id="ARBA00023180"/>
    </source>
</evidence>
<dbReference type="UniPathway" id="UPA00196"/>
<evidence type="ECO:0000256" key="7">
    <source>
        <dbReference type="ARBA" id="ARBA00022824"/>
    </source>
</evidence>
<comment type="caution">
    <text evidence="12">The sequence shown here is derived from an EMBL/GenBank/DDBJ whole genome shotgun (WGS) entry which is preliminary data.</text>
</comment>
<dbReference type="EMBL" id="JMKJ01000584">
    <property type="protein sequence ID" value="KGG50369.1"/>
    <property type="molecule type" value="Genomic_DNA"/>
</dbReference>
<comment type="subcellular location">
    <subcellularLocation>
        <location evidence="1">Endoplasmic reticulum membrane</location>
        <topology evidence="1">Multi-pass membrane protein</topology>
    </subcellularLocation>
</comment>
<accession>A0A098VNP0</accession>
<feature type="transmembrane region" description="Helical" evidence="11">
    <location>
        <begin position="568"/>
        <end position="588"/>
    </location>
</feature>
<organism evidence="12 13">
    <name type="scientific">Mitosporidium daphniae</name>
    <dbReference type="NCBI Taxonomy" id="1485682"/>
    <lineage>
        <taxon>Eukaryota</taxon>
        <taxon>Fungi</taxon>
        <taxon>Fungi incertae sedis</taxon>
        <taxon>Microsporidia</taxon>
        <taxon>Mitosporidium</taxon>
    </lineage>
</organism>
<evidence type="ECO:0000256" key="2">
    <source>
        <dbReference type="ARBA" id="ARBA00004687"/>
    </source>
</evidence>
<keyword evidence="13" id="KW-1185">Reference proteome</keyword>
<keyword evidence="7" id="KW-0256">Endoplasmic reticulum</keyword>
<dbReference type="GO" id="GO:0005789">
    <property type="term" value="C:endoplasmic reticulum membrane"/>
    <property type="evidence" value="ECO:0007669"/>
    <property type="project" value="UniProtKB-SubCell"/>
</dbReference>
<evidence type="ECO:0000256" key="8">
    <source>
        <dbReference type="ARBA" id="ARBA00022989"/>
    </source>
</evidence>
<dbReference type="PANTHER" id="PTHR23071:SF1">
    <property type="entry name" value="GPI ETHANOLAMINE PHOSPHATE TRANSFERASE 3"/>
    <property type="match status" value="1"/>
</dbReference>